<dbReference type="InterPro" id="IPR011516">
    <property type="entry name" value="Shugoshin_N"/>
</dbReference>
<feature type="compositionally biased region" description="Low complexity" evidence="10">
    <location>
        <begin position="501"/>
        <end position="516"/>
    </location>
</feature>
<evidence type="ECO:0000313" key="14">
    <source>
        <dbReference type="Proteomes" id="UP000230605"/>
    </source>
</evidence>
<feature type="domain" description="Shugoshin N-terminal coiled-coil" evidence="12">
    <location>
        <begin position="34"/>
        <end position="78"/>
    </location>
</feature>
<dbReference type="AlphaFoldDB" id="A0A2G5HP26"/>
<evidence type="ECO:0000259" key="11">
    <source>
        <dbReference type="Pfam" id="PF07557"/>
    </source>
</evidence>
<evidence type="ECO:0000256" key="9">
    <source>
        <dbReference type="SAM" id="Coils"/>
    </source>
</evidence>
<feature type="compositionally biased region" description="Basic and acidic residues" evidence="10">
    <location>
        <begin position="201"/>
        <end position="210"/>
    </location>
</feature>
<keyword evidence="7" id="KW-0131">Cell cycle</keyword>
<keyword evidence="6 9" id="KW-0175">Coiled coil</keyword>
<evidence type="ECO:0000259" key="12">
    <source>
        <dbReference type="Pfam" id="PF07558"/>
    </source>
</evidence>
<dbReference type="Pfam" id="PF07558">
    <property type="entry name" value="Shugoshin_N"/>
    <property type="match status" value="1"/>
</dbReference>
<comment type="caution">
    <text evidence="13">The sequence shown here is derived from an EMBL/GenBank/DDBJ whole genome shotgun (WGS) entry which is preliminary data.</text>
</comment>
<evidence type="ECO:0000256" key="6">
    <source>
        <dbReference type="ARBA" id="ARBA00023054"/>
    </source>
</evidence>
<evidence type="ECO:0000256" key="8">
    <source>
        <dbReference type="ARBA" id="ARBA00023328"/>
    </source>
</evidence>
<feature type="compositionally biased region" description="Polar residues" evidence="10">
    <location>
        <begin position="450"/>
        <end position="461"/>
    </location>
</feature>
<evidence type="ECO:0000256" key="7">
    <source>
        <dbReference type="ARBA" id="ARBA00023306"/>
    </source>
</evidence>
<accession>A0A2G5HP26</accession>
<dbReference type="GO" id="GO:0000779">
    <property type="term" value="C:condensed chromosome, centromeric region"/>
    <property type="evidence" value="ECO:0007669"/>
    <property type="project" value="UniProtKB-ARBA"/>
</dbReference>
<evidence type="ECO:0000256" key="10">
    <source>
        <dbReference type="SAM" id="MobiDB-lite"/>
    </source>
</evidence>
<feature type="coiled-coil region" evidence="9">
    <location>
        <begin position="56"/>
        <end position="83"/>
    </location>
</feature>
<comment type="similarity">
    <text evidence="2">Belongs to the shugoshin family.</text>
</comment>
<organism evidence="13 14">
    <name type="scientific">Cercospora beticola</name>
    <name type="common">Sugarbeet leaf spot fungus</name>
    <dbReference type="NCBI Taxonomy" id="122368"/>
    <lineage>
        <taxon>Eukaryota</taxon>
        <taxon>Fungi</taxon>
        <taxon>Dikarya</taxon>
        <taxon>Ascomycota</taxon>
        <taxon>Pezizomycotina</taxon>
        <taxon>Dothideomycetes</taxon>
        <taxon>Dothideomycetidae</taxon>
        <taxon>Mycosphaerellales</taxon>
        <taxon>Mycosphaerellaceae</taxon>
        <taxon>Cercospora</taxon>
    </lineage>
</organism>
<feature type="compositionally biased region" description="Basic and acidic residues" evidence="10">
    <location>
        <begin position="359"/>
        <end position="377"/>
    </location>
</feature>
<reference evidence="13 14" key="1">
    <citation type="submission" date="2015-10" db="EMBL/GenBank/DDBJ databases">
        <title>The cercosporin biosynthetic gene cluster was horizontally transferred to several fungal lineages and shown to be expanded in Cercospora beticola based on microsynteny with recipient genomes.</title>
        <authorList>
            <person name="De Jonge R."/>
            <person name="Ebert M.K."/>
            <person name="Suttle J.C."/>
            <person name="Jurick Ii W.M."/>
            <person name="Secor G.A."/>
            <person name="Thomma B.P."/>
            <person name="Van De Peer Y."/>
            <person name="Bolton M.D."/>
        </authorList>
    </citation>
    <scope>NUCLEOTIDE SEQUENCE [LARGE SCALE GENOMIC DNA]</scope>
    <source>
        <strain evidence="13 14">09-40</strain>
    </source>
</reference>
<evidence type="ECO:0000313" key="13">
    <source>
        <dbReference type="EMBL" id="PIA93952.1"/>
    </source>
</evidence>
<feature type="compositionally biased region" description="Low complexity" evidence="10">
    <location>
        <begin position="640"/>
        <end position="653"/>
    </location>
</feature>
<sequence>MARLNEPPIAPAPTTATSLVAGVGAAGAESVEVLKRRFIRQNRELAKNNSTQSLRIRSLELEVSKLLSDNLDLREQVLSLQNELYDARMQASSAAARRVKQDLKAKLAELSGLVDGIDEGGDAVEERDMPEKARILSPSRQQYRERQPLAELMQDTQMPTITENKMFPRRTLEELEIREIRLSGGSTASGSPDLGPPPVAHFDDLPKLSQEDPVEPEDSSNQVEELLPSINLETRRKRKDPSQPRESRRSSILAHSPDKTDDAPTTILKTGAKRKLSDRDNDKPIKPPAQGDFTFSRKPSATQPAPEETEIPTVAIKPPVEYIERPSSPTKPGRRVLGDKSTNMSPVKTTRRATEPVQEDLRKPVDSKPTIERERAPSRSSRRLSSMSAIPVPAPHDDDAPAIAEIAPSRPSSTEVIPETPANFDVFSPATSQPSEKNGGRDTPPPADLSSISNTTEGSQRPSRRARSAVNYAEPSLVAKMRRPDKKMADAISGLQDPRRVMSTSTTTKRTGSGVVKIKEEAADDSSWGGLPHTSSLSRESMGSPLRHLTTDDRPHISPRPSPRASPARSSAGLLGDIGESIDVIPRSPRSSTADSISTLLANSRKRREALDKRISPPPDQVDAATKRLEELDLYDFKESSSPASVDDSSSTSGKVGGRVIAAHRRHSSVPKATPPATVTAAAAKSASASANAGTTATTTVGHGSRMASRRRSMMV</sequence>
<keyword evidence="5" id="KW-0159">Chromosome partition</keyword>
<keyword evidence="8" id="KW-0137">Centromere</keyword>
<feature type="compositionally biased region" description="Basic and acidic residues" evidence="10">
    <location>
        <begin position="240"/>
        <end position="249"/>
    </location>
</feature>
<feature type="compositionally biased region" description="Basic and acidic residues" evidence="10">
    <location>
        <begin position="625"/>
        <end position="639"/>
    </location>
</feature>
<feature type="compositionally biased region" description="Basic and acidic residues" evidence="10">
    <location>
        <begin position="275"/>
        <end position="285"/>
    </location>
</feature>
<evidence type="ECO:0000256" key="3">
    <source>
        <dbReference type="ARBA" id="ARBA00022454"/>
    </source>
</evidence>
<evidence type="ECO:0000256" key="4">
    <source>
        <dbReference type="ARBA" id="ARBA00022618"/>
    </source>
</evidence>
<dbReference type="EMBL" id="LKMD01000105">
    <property type="protein sequence ID" value="PIA93952.1"/>
    <property type="molecule type" value="Genomic_DNA"/>
</dbReference>
<comment type="subcellular location">
    <subcellularLocation>
        <location evidence="1">Chromosome</location>
        <location evidence="1">Centromere</location>
    </subcellularLocation>
</comment>
<gene>
    <name evidence="13" type="ORF">CB0940_04859</name>
</gene>
<feature type="compositionally biased region" description="Polar residues" evidence="10">
    <location>
        <begin position="589"/>
        <end position="602"/>
    </location>
</feature>
<feature type="domain" description="Shugoshin C-terminal" evidence="11">
    <location>
        <begin position="461"/>
        <end position="483"/>
    </location>
</feature>
<dbReference type="Pfam" id="PF07557">
    <property type="entry name" value="Shugoshin_C"/>
    <property type="match status" value="1"/>
</dbReference>
<dbReference type="GO" id="GO:0051301">
    <property type="term" value="P:cell division"/>
    <property type="evidence" value="ECO:0007669"/>
    <property type="project" value="UniProtKB-KW"/>
</dbReference>
<feature type="region of interest" description="Disordered" evidence="10">
    <location>
        <begin position="150"/>
        <end position="170"/>
    </location>
</feature>
<dbReference type="Proteomes" id="UP000230605">
    <property type="component" value="Chromosome 4"/>
</dbReference>
<evidence type="ECO:0000256" key="2">
    <source>
        <dbReference type="ARBA" id="ARBA00010845"/>
    </source>
</evidence>
<protein>
    <submittedName>
        <fullName evidence="13">Shugoshin</fullName>
    </submittedName>
</protein>
<dbReference type="GO" id="GO:0045132">
    <property type="term" value="P:meiotic chromosome segregation"/>
    <property type="evidence" value="ECO:0007669"/>
    <property type="project" value="InterPro"/>
</dbReference>
<dbReference type="InterPro" id="IPR011515">
    <property type="entry name" value="Shugoshin_C"/>
</dbReference>
<feature type="region of interest" description="Disordered" evidence="10">
    <location>
        <begin position="184"/>
        <end position="716"/>
    </location>
</feature>
<keyword evidence="4" id="KW-0132">Cell division</keyword>
<keyword evidence="3" id="KW-0158">Chromosome</keyword>
<proteinExistence type="inferred from homology"/>
<feature type="compositionally biased region" description="Polar residues" evidence="10">
    <location>
        <begin position="154"/>
        <end position="163"/>
    </location>
</feature>
<feature type="compositionally biased region" description="Low complexity" evidence="10">
    <location>
        <begin position="670"/>
        <end position="707"/>
    </location>
</feature>
<dbReference type="OrthoDB" id="5394106at2759"/>
<evidence type="ECO:0000256" key="1">
    <source>
        <dbReference type="ARBA" id="ARBA00004584"/>
    </source>
</evidence>
<dbReference type="GO" id="GO:0005634">
    <property type="term" value="C:nucleus"/>
    <property type="evidence" value="ECO:0007669"/>
    <property type="project" value="InterPro"/>
</dbReference>
<name>A0A2G5HP26_CERBT</name>
<evidence type="ECO:0000256" key="5">
    <source>
        <dbReference type="ARBA" id="ARBA00022829"/>
    </source>
</evidence>